<dbReference type="GO" id="GO:0005886">
    <property type="term" value="C:plasma membrane"/>
    <property type="evidence" value="ECO:0007669"/>
    <property type="project" value="UniProtKB-SubCell"/>
</dbReference>
<comment type="similarity">
    <text evidence="8">Belongs to the binding-protein-dependent transport system permease family.</text>
</comment>
<reference evidence="11" key="1">
    <citation type="submission" date="2018-09" db="EMBL/GenBank/DDBJ databases">
        <title>Acidovorax cavernicola nov. sp. isolated from Gruta de las Maravillas (Aracena, Spain).</title>
        <authorList>
            <person name="Jurado V."/>
            <person name="Gutierrez-Patricio S."/>
            <person name="Gonzalez-Pimentel J.L."/>
            <person name="Miller A.Z."/>
            <person name="Laiz L."/>
            <person name="Saiz-Jimenez C."/>
        </authorList>
    </citation>
    <scope>NUCLEOTIDE SEQUENCE [LARGE SCALE GENOMIC DNA]</scope>
    <source>
        <strain evidence="11">1011MAR3C25</strain>
    </source>
</reference>
<dbReference type="OrthoDB" id="9815533at2"/>
<dbReference type="PANTHER" id="PTHR43357">
    <property type="entry name" value="INNER MEMBRANE ABC TRANSPORTER PERMEASE PROTEIN YDCV"/>
    <property type="match status" value="1"/>
</dbReference>
<keyword evidence="11" id="KW-1185">Reference proteome</keyword>
<dbReference type="CDD" id="cd06261">
    <property type="entry name" value="TM_PBP2"/>
    <property type="match status" value="1"/>
</dbReference>
<dbReference type="Pfam" id="PF00528">
    <property type="entry name" value="BPD_transp_1"/>
    <property type="match status" value="1"/>
</dbReference>
<evidence type="ECO:0000256" key="3">
    <source>
        <dbReference type="ARBA" id="ARBA00022475"/>
    </source>
</evidence>
<proteinExistence type="inferred from homology"/>
<comment type="caution">
    <text evidence="10">The sequence shown here is derived from an EMBL/GenBank/DDBJ whole genome shotgun (WGS) entry which is preliminary data.</text>
</comment>
<feature type="transmembrane region" description="Helical" evidence="8">
    <location>
        <begin position="105"/>
        <end position="129"/>
    </location>
</feature>
<evidence type="ECO:0000259" key="9">
    <source>
        <dbReference type="PROSITE" id="PS50928"/>
    </source>
</evidence>
<keyword evidence="6 8" id="KW-1133">Transmembrane helix</keyword>
<evidence type="ECO:0000256" key="4">
    <source>
        <dbReference type="ARBA" id="ARBA00022519"/>
    </source>
</evidence>
<evidence type="ECO:0000256" key="7">
    <source>
        <dbReference type="ARBA" id="ARBA00023136"/>
    </source>
</evidence>
<feature type="domain" description="ABC transmembrane type-1" evidence="9">
    <location>
        <begin position="67"/>
        <end position="257"/>
    </location>
</feature>
<sequence length="272" mass="29703">MESHVSHRERLWLYILVGLVLFFLVAPAIIVIPVSFSSTMAMSFPPSGWSLRWYESFFQQEKWIGALWVSLRVAFGTMILTTIVGVAASYALNQGRFGLRNLIRTTLVAPLAVPAILIAVGVFFIYAALGSMLNTIWGLILGHSVVAMPFVILTMTAGFNSYDASQEMVARSLGANRLKAFLTVTLPQLKFSVATSMLLSFLISFDELIISLMVSSGPMSTLPRVTFATLRDDVDPTLAAASSLMLIVTSLPPLILHLLSMRAARKEGRDAG</sequence>
<dbReference type="GO" id="GO:0055085">
    <property type="term" value="P:transmembrane transport"/>
    <property type="evidence" value="ECO:0007669"/>
    <property type="project" value="InterPro"/>
</dbReference>
<dbReference type="InterPro" id="IPR035906">
    <property type="entry name" value="MetI-like_sf"/>
</dbReference>
<keyword evidence="5 8" id="KW-0812">Transmembrane</keyword>
<name>A0A418T828_9RHOB</name>
<feature type="transmembrane region" description="Helical" evidence="8">
    <location>
        <begin position="180"/>
        <end position="203"/>
    </location>
</feature>
<dbReference type="EMBL" id="QZCG01000001">
    <property type="protein sequence ID" value="RJE89337.1"/>
    <property type="molecule type" value="Genomic_DNA"/>
</dbReference>
<evidence type="ECO:0000256" key="2">
    <source>
        <dbReference type="ARBA" id="ARBA00022448"/>
    </source>
</evidence>
<dbReference type="SUPFAM" id="SSF161098">
    <property type="entry name" value="MetI-like"/>
    <property type="match status" value="1"/>
</dbReference>
<feature type="transmembrane region" description="Helical" evidence="8">
    <location>
        <begin position="135"/>
        <end position="159"/>
    </location>
</feature>
<keyword evidence="7 8" id="KW-0472">Membrane</keyword>
<feature type="transmembrane region" description="Helical" evidence="8">
    <location>
        <begin position="73"/>
        <end position="93"/>
    </location>
</feature>
<dbReference type="RefSeq" id="WP_119745188.1">
    <property type="nucleotide sequence ID" value="NZ_QZCG01000001.1"/>
</dbReference>
<evidence type="ECO:0000313" key="11">
    <source>
        <dbReference type="Proteomes" id="UP000284202"/>
    </source>
</evidence>
<evidence type="ECO:0000256" key="1">
    <source>
        <dbReference type="ARBA" id="ARBA00004429"/>
    </source>
</evidence>
<evidence type="ECO:0000256" key="8">
    <source>
        <dbReference type="RuleBase" id="RU363032"/>
    </source>
</evidence>
<gene>
    <name evidence="10" type="ORF">D3P04_01490</name>
</gene>
<dbReference type="InterPro" id="IPR000515">
    <property type="entry name" value="MetI-like"/>
</dbReference>
<evidence type="ECO:0000256" key="5">
    <source>
        <dbReference type="ARBA" id="ARBA00022692"/>
    </source>
</evidence>
<dbReference type="Proteomes" id="UP000284202">
    <property type="component" value="Unassembled WGS sequence"/>
</dbReference>
<organism evidence="10 11">
    <name type="scientific">Paracoccus onubensis</name>
    <dbReference type="NCBI Taxonomy" id="1675788"/>
    <lineage>
        <taxon>Bacteria</taxon>
        <taxon>Pseudomonadati</taxon>
        <taxon>Pseudomonadota</taxon>
        <taxon>Alphaproteobacteria</taxon>
        <taxon>Rhodobacterales</taxon>
        <taxon>Paracoccaceae</taxon>
        <taxon>Paracoccus</taxon>
    </lineage>
</organism>
<feature type="transmembrane region" description="Helical" evidence="8">
    <location>
        <begin position="238"/>
        <end position="259"/>
    </location>
</feature>
<keyword evidence="4" id="KW-0997">Cell inner membrane</keyword>
<comment type="subcellular location">
    <subcellularLocation>
        <location evidence="1">Cell inner membrane</location>
        <topology evidence="1">Multi-pass membrane protein</topology>
    </subcellularLocation>
    <subcellularLocation>
        <location evidence="8">Cell membrane</location>
        <topology evidence="8">Multi-pass membrane protein</topology>
    </subcellularLocation>
</comment>
<dbReference type="PROSITE" id="PS50928">
    <property type="entry name" value="ABC_TM1"/>
    <property type="match status" value="1"/>
</dbReference>
<evidence type="ECO:0000313" key="10">
    <source>
        <dbReference type="EMBL" id="RJE89337.1"/>
    </source>
</evidence>
<dbReference type="Gene3D" id="1.10.3720.10">
    <property type="entry name" value="MetI-like"/>
    <property type="match status" value="1"/>
</dbReference>
<dbReference type="PANTHER" id="PTHR43357:SF4">
    <property type="entry name" value="INNER MEMBRANE ABC TRANSPORTER PERMEASE PROTEIN YDCV"/>
    <property type="match status" value="1"/>
</dbReference>
<feature type="transmembrane region" description="Helical" evidence="8">
    <location>
        <begin position="12"/>
        <end position="36"/>
    </location>
</feature>
<accession>A0A418T828</accession>
<evidence type="ECO:0000256" key="6">
    <source>
        <dbReference type="ARBA" id="ARBA00022989"/>
    </source>
</evidence>
<dbReference type="AlphaFoldDB" id="A0A418T828"/>
<keyword evidence="2 8" id="KW-0813">Transport</keyword>
<protein>
    <submittedName>
        <fullName evidence="10">ABC transporter permease</fullName>
    </submittedName>
</protein>
<keyword evidence="3" id="KW-1003">Cell membrane</keyword>